<gene>
    <name evidence="3" type="ORF">C8N40_1154</name>
</gene>
<keyword evidence="1" id="KW-0812">Transmembrane</keyword>
<feature type="domain" description="Phosphatidic acid phosphatase type 2/haloperoxidase" evidence="2">
    <location>
        <begin position="94"/>
        <end position="207"/>
    </location>
</feature>
<dbReference type="EMBL" id="QBKI01000015">
    <property type="protein sequence ID" value="PTX11329.1"/>
    <property type="molecule type" value="Genomic_DNA"/>
</dbReference>
<dbReference type="PANTHER" id="PTHR14969:SF13">
    <property type="entry name" value="AT30094P"/>
    <property type="match status" value="1"/>
</dbReference>
<dbReference type="RefSeq" id="WP_108213809.1">
    <property type="nucleotide sequence ID" value="NZ_QBKI01000015.1"/>
</dbReference>
<dbReference type="PANTHER" id="PTHR14969">
    <property type="entry name" value="SPHINGOSINE-1-PHOSPHATE PHOSPHOHYDROLASE"/>
    <property type="match status" value="1"/>
</dbReference>
<protein>
    <submittedName>
        <fullName evidence="3">Membrane-associated phospholipid phosphatase</fullName>
    </submittedName>
</protein>
<dbReference type="InterPro" id="IPR000326">
    <property type="entry name" value="PAP2/HPO"/>
</dbReference>
<keyword evidence="1" id="KW-1133">Transmembrane helix</keyword>
<sequence>MSGEPFWFILAFAKKKILRFTMFLLQHLLLYLFVSTITDTFQAVDLATLEALNSSRVTDLDILLLALTMSAYGLGAVVPVALYLLGHIRKSAALRLKAFQYVLAMCLMVGVIGALKYTVNRTRPFIGHHSIERIAEASSPSFPSGHTAFAFTAAVALALMFRNAPLRITVLAWAVLVAYSRLALGVHYPSDVLASILIGTTAAMAAHYTFRKYGSLAPIR</sequence>
<evidence type="ECO:0000259" key="2">
    <source>
        <dbReference type="SMART" id="SM00014"/>
    </source>
</evidence>
<reference evidence="3 4" key="1">
    <citation type="submission" date="2018-04" db="EMBL/GenBank/DDBJ databases">
        <title>Genomic Encyclopedia of Archaeal and Bacterial Type Strains, Phase II (KMG-II): from individual species to whole genera.</title>
        <authorList>
            <person name="Goeker M."/>
        </authorList>
    </citation>
    <scope>NUCLEOTIDE SEQUENCE [LARGE SCALE GENOMIC DNA]</scope>
    <source>
        <strain evidence="3 4">DSM 100162</strain>
    </source>
</reference>
<dbReference type="AlphaFoldDB" id="A0A2T5Y524"/>
<organism evidence="3 4">
    <name type="scientific">Pontibacter mucosus</name>
    <dbReference type="NCBI Taxonomy" id="1649266"/>
    <lineage>
        <taxon>Bacteria</taxon>
        <taxon>Pseudomonadati</taxon>
        <taxon>Bacteroidota</taxon>
        <taxon>Cytophagia</taxon>
        <taxon>Cytophagales</taxon>
        <taxon>Hymenobacteraceae</taxon>
        <taxon>Pontibacter</taxon>
    </lineage>
</organism>
<evidence type="ECO:0000256" key="1">
    <source>
        <dbReference type="SAM" id="Phobius"/>
    </source>
</evidence>
<feature type="transmembrane region" description="Helical" evidence="1">
    <location>
        <begin position="192"/>
        <end position="210"/>
    </location>
</feature>
<feature type="transmembrane region" description="Helical" evidence="1">
    <location>
        <begin position="62"/>
        <end position="86"/>
    </location>
</feature>
<dbReference type="Pfam" id="PF01569">
    <property type="entry name" value="PAP2"/>
    <property type="match status" value="1"/>
</dbReference>
<keyword evidence="4" id="KW-1185">Reference proteome</keyword>
<comment type="caution">
    <text evidence="3">The sequence shown here is derived from an EMBL/GenBank/DDBJ whole genome shotgun (WGS) entry which is preliminary data.</text>
</comment>
<accession>A0A2T5Y524</accession>
<name>A0A2T5Y524_9BACT</name>
<dbReference type="Gene3D" id="1.20.144.10">
    <property type="entry name" value="Phosphatidic acid phosphatase type 2/haloperoxidase"/>
    <property type="match status" value="1"/>
</dbReference>
<keyword evidence="1" id="KW-0472">Membrane</keyword>
<feature type="transmembrane region" description="Helical" evidence="1">
    <location>
        <begin position="98"/>
        <end position="119"/>
    </location>
</feature>
<dbReference type="InterPro" id="IPR036938">
    <property type="entry name" value="PAP2/HPO_sf"/>
</dbReference>
<dbReference type="SMART" id="SM00014">
    <property type="entry name" value="acidPPc"/>
    <property type="match status" value="1"/>
</dbReference>
<feature type="transmembrane region" description="Helical" evidence="1">
    <location>
        <begin position="142"/>
        <end position="161"/>
    </location>
</feature>
<proteinExistence type="predicted"/>
<evidence type="ECO:0000313" key="4">
    <source>
        <dbReference type="Proteomes" id="UP000244225"/>
    </source>
</evidence>
<evidence type="ECO:0000313" key="3">
    <source>
        <dbReference type="EMBL" id="PTX11329.1"/>
    </source>
</evidence>
<dbReference type="Proteomes" id="UP000244225">
    <property type="component" value="Unassembled WGS sequence"/>
</dbReference>
<dbReference type="SUPFAM" id="SSF48317">
    <property type="entry name" value="Acid phosphatase/Vanadium-dependent haloperoxidase"/>
    <property type="match status" value="1"/>
</dbReference>
<dbReference type="OrthoDB" id="9773582at2"/>